<reference evidence="3 4" key="1">
    <citation type="journal article" date="2024" name="G3 (Bethesda)">
        <title>Genome assembly of Hibiscus sabdariffa L. provides insights into metabolisms of medicinal natural products.</title>
        <authorList>
            <person name="Kim T."/>
        </authorList>
    </citation>
    <scope>NUCLEOTIDE SEQUENCE [LARGE SCALE GENOMIC DNA]</scope>
    <source>
        <strain evidence="3">TK-2024</strain>
        <tissue evidence="3">Old leaves</tissue>
    </source>
</reference>
<dbReference type="Proteomes" id="UP001396334">
    <property type="component" value="Unassembled WGS sequence"/>
</dbReference>
<keyword evidence="4" id="KW-1185">Reference proteome</keyword>
<keyword evidence="2" id="KW-1133">Transmembrane helix</keyword>
<name>A0ABR2S000_9ROSI</name>
<keyword evidence="2" id="KW-0472">Membrane</keyword>
<feature type="region of interest" description="Disordered" evidence="1">
    <location>
        <begin position="199"/>
        <end position="253"/>
    </location>
</feature>
<evidence type="ECO:0000313" key="4">
    <source>
        <dbReference type="Proteomes" id="UP001396334"/>
    </source>
</evidence>
<feature type="transmembrane region" description="Helical" evidence="2">
    <location>
        <begin position="324"/>
        <end position="347"/>
    </location>
</feature>
<accession>A0ABR2S000</accession>
<feature type="compositionally biased region" description="Acidic residues" evidence="1">
    <location>
        <begin position="225"/>
        <end position="240"/>
    </location>
</feature>
<keyword evidence="2" id="KW-0812">Transmembrane</keyword>
<protein>
    <recommendedName>
        <fullName evidence="5">Transmembrane protein</fullName>
    </recommendedName>
</protein>
<evidence type="ECO:0000256" key="1">
    <source>
        <dbReference type="SAM" id="MobiDB-lite"/>
    </source>
</evidence>
<gene>
    <name evidence="3" type="ORF">V6N11_001359</name>
</gene>
<feature type="transmembrane region" description="Helical" evidence="2">
    <location>
        <begin position="12"/>
        <end position="34"/>
    </location>
</feature>
<evidence type="ECO:0008006" key="5">
    <source>
        <dbReference type="Google" id="ProtNLM"/>
    </source>
</evidence>
<organism evidence="3 4">
    <name type="scientific">Hibiscus sabdariffa</name>
    <name type="common">roselle</name>
    <dbReference type="NCBI Taxonomy" id="183260"/>
    <lineage>
        <taxon>Eukaryota</taxon>
        <taxon>Viridiplantae</taxon>
        <taxon>Streptophyta</taxon>
        <taxon>Embryophyta</taxon>
        <taxon>Tracheophyta</taxon>
        <taxon>Spermatophyta</taxon>
        <taxon>Magnoliopsida</taxon>
        <taxon>eudicotyledons</taxon>
        <taxon>Gunneridae</taxon>
        <taxon>Pentapetalae</taxon>
        <taxon>rosids</taxon>
        <taxon>malvids</taxon>
        <taxon>Malvales</taxon>
        <taxon>Malvaceae</taxon>
        <taxon>Malvoideae</taxon>
        <taxon>Hibiscus</taxon>
    </lineage>
</organism>
<evidence type="ECO:0000313" key="3">
    <source>
        <dbReference type="EMBL" id="KAK9018383.1"/>
    </source>
</evidence>
<proteinExistence type="predicted"/>
<feature type="compositionally biased region" description="Basic and acidic residues" evidence="1">
    <location>
        <begin position="209"/>
        <end position="224"/>
    </location>
</feature>
<comment type="caution">
    <text evidence="3">The sequence shown here is derived from an EMBL/GenBank/DDBJ whole genome shotgun (WGS) entry which is preliminary data.</text>
</comment>
<dbReference type="EMBL" id="JBBPBN010000019">
    <property type="protein sequence ID" value="KAK9018383.1"/>
    <property type="molecule type" value="Genomic_DNA"/>
</dbReference>
<evidence type="ECO:0000256" key="2">
    <source>
        <dbReference type="SAM" id="Phobius"/>
    </source>
</evidence>
<sequence length="358" mass="39403">MSASTSEFDTSLFPWVVALGGALAVACFVAAFSIKKGGKKDSNKDQDQYTTNVAASATESCAEEYDTGEGPHYVLEESSSTTHQNSCCTNNGLSTIGVIGIETSELASTGSLITLEESTIECESKEDSVIIRHETLVDAAEQETNALTGNYGDIHALSRPVGENENNPKNGVQNEGIASLDMELIEMTIVDEAFRVDAEQPTLHSSSPSKEEEKSSISTGKEDTQEVEDENGENAGEMDEESSKGTWSSSPEPNMEVIWPAEIITFFSSQPKEMNLSHLESEMKLNEDDRTTKRETHRYFSKNTFEELEVMDVRKQHAAMRQNWFWLGLVVLVLALLANCLLQSNYLSNNVSFVFSMK</sequence>